<dbReference type="Gene3D" id="4.10.320.10">
    <property type="entry name" value="E3-binding domain"/>
    <property type="match status" value="1"/>
</dbReference>
<dbReference type="InterPro" id="IPR023753">
    <property type="entry name" value="FAD/NAD-binding_dom"/>
</dbReference>
<keyword evidence="11" id="KW-0676">Redox-active center</keyword>
<dbReference type="GO" id="GO:0004148">
    <property type="term" value="F:dihydrolipoyl dehydrogenase (NADH) activity"/>
    <property type="evidence" value="ECO:0007669"/>
    <property type="project" value="TreeGrafter"/>
</dbReference>
<keyword evidence="12" id="KW-0808">Transferase</keyword>
<dbReference type="Pfam" id="PF00364">
    <property type="entry name" value="Biotin_lipoyl"/>
    <property type="match status" value="2"/>
</dbReference>
<dbReference type="SUPFAM" id="SSF55424">
    <property type="entry name" value="FAD/NAD-linked reductases, dimerisation (C-terminal) domain"/>
    <property type="match status" value="1"/>
</dbReference>
<accession>A0A7C9P2M8</accession>
<dbReference type="SUPFAM" id="SSF51905">
    <property type="entry name" value="FAD/NAD(P)-binding domain"/>
    <property type="match status" value="1"/>
</dbReference>
<name>A0A7C9P2M8_9PROT</name>
<organism evidence="16 17">
    <name type="scientific">Sulfuriferula multivorans</name>
    <dbReference type="NCBI Taxonomy" id="1559896"/>
    <lineage>
        <taxon>Bacteria</taxon>
        <taxon>Pseudomonadati</taxon>
        <taxon>Pseudomonadota</taxon>
        <taxon>Betaproteobacteria</taxon>
        <taxon>Nitrosomonadales</taxon>
        <taxon>Sulfuricellaceae</taxon>
        <taxon>Sulfuriferula</taxon>
    </lineage>
</organism>
<dbReference type="Pfam" id="PF00198">
    <property type="entry name" value="2-oxoacid_dh"/>
    <property type="match status" value="1"/>
</dbReference>
<dbReference type="PROSITE" id="PS00076">
    <property type="entry name" value="PYRIDINE_REDOX_1"/>
    <property type="match status" value="1"/>
</dbReference>
<dbReference type="PROSITE" id="PS50968">
    <property type="entry name" value="BIOTINYL_LIPOYL"/>
    <property type="match status" value="2"/>
</dbReference>
<feature type="domain" description="Peripheral subunit-binding (PSBD)" evidence="15">
    <location>
        <begin position="244"/>
        <end position="281"/>
    </location>
</feature>
<dbReference type="InterPro" id="IPR016156">
    <property type="entry name" value="FAD/NAD-linked_Rdtase_dimer_sf"/>
</dbReference>
<evidence type="ECO:0000313" key="16">
    <source>
        <dbReference type="EMBL" id="NDP47366.1"/>
    </source>
</evidence>
<dbReference type="PANTHER" id="PTHR22912">
    <property type="entry name" value="DISULFIDE OXIDOREDUCTASE"/>
    <property type="match status" value="1"/>
</dbReference>
<evidence type="ECO:0000256" key="1">
    <source>
        <dbReference type="ARBA" id="ARBA00001938"/>
    </source>
</evidence>
<feature type="domain" description="Lipoyl-binding" evidence="14">
    <location>
        <begin position="4"/>
        <end position="79"/>
    </location>
</feature>
<dbReference type="PROSITE" id="PS51826">
    <property type="entry name" value="PSBD"/>
    <property type="match status" value="1"/>
</dbReference>
<dbReference type="Pfam" id="PF07992">
    <property type="entry name" value="Pyr_redox_2"/>
    <property type="match status" value="1"/>
</dbReference>
<dbReference type="EMBL" id="JAAFGW010000026">
    <property type="protein sequence ID" value="NDP47366.1"/>
    <property type="molecule type" value="Genomic_DNA"/>
</dbReference>
<dbReference type="InterPro" id="IPR000089">
    <property type="entry name" value="Biotin_lipoyl"/>
</dbReference>
<feature type="compositionally biased region" description="Basic and acidic residues" evidence="13">
    <location>
        <begin position="206"/>
        <end position="216"/>
    </location>
</feature>
<dbReference type="InterPro" id="IPR036625">
    <property type="entry name" value="E3-bd_dom_sf"/>
</dbReference>
<dbReference type="EC" id="2.3.1.-" evidence="12"/>
<evidence type="ECO:0000256" key="4">
    <source>
        <dbReference type="ARBA" id="ARBA00007532"/>
    </source>
</evidence>
<dbReference type="InterPro" id="IPR011053">
    <property type="entry name" value="Single_hybrid_motif"/>
</dbReference>
<dbReference type="PRINTS" id="PR00368">
    <property type="entry name" value="FADPNR"/>
</dbReference>
<dbReference type="InterPro" id="IPR036188">
    <property type="entry name" value="FAD/NAD-bd_sf"/>
</dbReference>
<evidence type="ECO:0000256" key="12">
    <source>
        <dbReference type="RuleBase" id="RU003423"/>
    </source>
</evidence>
<evidence type="ECO:0000256" key="11">
    <source>
        <dbReference type="ARBA" id="ARBA00023284"/>
    </source>
</evidence>
<sequence length="1000" mass="105370">MSNHYAITMPQLSDTMTEGVLVTWEKQPGDKVERGDIVATVETDKAIMDVEVFKAGYLAGPLAEIGATVPVSGALGYITDTAGDVAIAADEVVAEQAQTEMIPHHAGTPIVMPQLSDTMVEGVVVTWEKQPGDVIKRGDIVATVETDKAIMDVEVFQEGFLSGPIADEGSVVEVGHPMGFIVNDASKVNDTGVTLGADHKVSETHKVAPHAADRPAHIPTPKAPPSHISATGNMPPVPRPEGRQASPYARKVAAQLGVNLAGLAGTGPAGVIVAADVARARPSMQQVAHSLPQVDVPGQGRAMSSMEKAVSHAMTASLTLPTFTVTVNINTATLTAAAKAKKVSVTVAIAKACSVAMEKFPRMNWAYQPVDKLVERANHDFGVAVMSNDGGLVVPILHGIEKKPLDALQSDWTGLVERARVRKLAPAEYANPTFTISNMGMLGVSHFTAIPTPGISAILAISANGPQGTPFTITGDHRVLNGADVALYLVALKQTIEAPDAWLGASGSVDESVSTPAATSAPVSPIPEGNWDFPVVIVGGGPGGEDCARDLADHGVKVMMVNNEPFPGGECLWRGCIPSKAWRAAADVIRNRPHDAEMGVDGTNTPKLNWAQAEKHRRWVQSSRGEMALKADKGMKIDVREGYGEFVDAHTLKITPVEGEPYSLTFGAAVIATGAPAFVPPIPGARENLATGGVVTSDTIWNLANPPKKLGIIGGGVIGVEMAQIFRDFGTEVLMLERNDRILAEIEDEIGKALITSLEKEITVVTGADIKEVNGKPGAMKLRYANKEGVESTFDCDIVLVAAGKRPDTSKLSLDKVGVELDGAAIKVNTRGQTSVPHIYAVGDVIGGYMLAHTAATQGRVAADNLLGHASEYDQDKDCGVTFSRPQAGFVGLSVAQAKARGIDAVEAKMPMSIDAKAMITGETEGMIKLVADKATGRVIGVHYLADHTDTLIGIGVMMVAGEMTLTQVAKAIFPHPTQTELFGELARRLLNRLRRTAKK</sequence>
<dbReference type="InterPro" id="IPR004167">
    <property type="entry name" value="PSBD"/>
</dbReference>
<keyword evidence="6 12" id="KW-0450">Lipoyl</keyword>
<dbReference type="PROSITE" id="PS00189">
    <property type="entry name" value="LIPOYL"/>
    <property type="match status" value="2"/>
</dbReference>
<dbReference type="GO" id="GO:0006103">
    <property type="term" value="P:2-oxoglutarate metabolic process"/>
    <property type="evidence" value="ECO:0007669"/>
    <property type="project" value="TreeGrafter"/>
</dbReference>
<dbReference type="SUPFAM" id="SSF51230">
    <property type="entry name" value="Single hybrid motif"/>
    <property type="match status" value="2"/>
</dbReference>
<comment type="caution">
    <text evidence="16">The sequence shown here is derived from an EMBL/GenBank/DDBJ whole genome shotgun (WGS) entry which is preliminary data.</text>
</comment>
<dbReference type="InterPro" id="IPR050151">
    <property type="entry name" value="Class-I_Pyr_Nuc-Dis_Oxidored"/>
</dbReference>
<evidence type="ECO:0000256" key="7">
    <source>
        <dbReference type="ARBA" id="ARBA00022827"/>
    </source>
</evidence>
<evidence type="ECO:0000259" key="14">
    <source>
        <dbReference type="PROSITE" id="PS50968"/>
    </source>
</evidence>
<protein>
    <recommendedName>
        <fullName evidence="12">Dihydrolipoamide acetyltransferase component of pyruvate dehydrogenase complex</fullName>
        <ecNumber evidence="12">2.3.1.-</ecNumber>
    </recommendedName>
</protein>
<dbReference type="Gene3D" id="2.40.50.100">
    <property type="match status" value="2"/>
</dbReference>
<dbReference type="GO" id="GO:0016746">
    <property type="term" value="F:acyltransferase activity"/>
    <property type="evidence" value="ECO:0007669"/>
    <property type="project" value="UniProtKB-KW"/>
</dbReference>
<comment type="cofactor">
    <cofactor evidence="2">
        <name>FAD</name>
        <dbReference type="ChEBI" id="CHEBI:57692"/>
    </cofactor>
</comment>
<keyword evidence="5" id="KW-0285">Flavoprotein</keyword>
<proteinExistence type="inferred from homology"/>
<dbReference type="PRINTS" id="PR00411">
    <property type="entry name" value="PNDRDTASEI"/>
</dbReference>
<comment type="similarity">
    <text evidence="3 12">Belongs to the 2-oxoacid dehydrogenase family.</text>
</comment>
<keyword evidence="12" id="KW-0012">Acyltransferase</keyword>
<evidence type="ECO:0000313" key="17">
    <source>
        <dbReference type="Proteomes" id="UP000483432"/>
    </source>
</evidence>
<dbReference type="SUPFAM" id="SSF52777">
    <property type="entry name" value="CoA-dependent acyltransferases"/>
    <property type="match status" value="1"/>
</dbReference>
<dbReference type="Proteomes" id="UP000483432">
    <property type="component" value="Unassembled WGS sequence"/>
</dbReference>
<dbReference type="PANTHER" id="PTHR22912:SF151">
    <property type="entry name" value="DIHYDROLIPOYL DEHYDROGENASE, MITOCHONDRIAL"/>
    <property type="match status" value="1"/>
</dbReference>
<evidence type="ECO:0000256" key="3">
    <source>
        <dbReference type="ARBA" id="ARBA00007317"/>
    </source>
</evidence>
<keyword evidence="8" id="KW-0560">Oxidoreductase</keyword>
<comment type="cofactor">
    <cofactor evidence="1 12">
        <name>(R)-lipoate</name>
        <dbReference type="ChEBI" id="CHEBI:83088"/>
    </cofactor>
</comment>
<keyword evidence="9" id="KW-0520">NAD</keyword>
<dbReference type="Pfam" id="PF02852">
    <property type="entry name" value="Pyr_redox_dim"/>
    <property type="match status" value="1"/>
</dbReference>
<dbReference type="Gene3D" id="3.30.390.30">
    <property type="match status" value="1"/>
</dbReference>
<evidence type="ECO:0000259" key="15">
    <source>
        <dbReference type="PROSITE" id="PS51826"/>
    </source>
</evidence>
<evidence type="ECO:0000256" key="13">
    <source>
        <dbReference type="SAM" id="MobiDB-lite"/>
    </source>
</evidence>
<dbReference type="CDD" id="cd06849">
    <property type="entry name" value="lipoyl_domain"/>
    <property type="match status" value="2"/>
</dbReference>
<feature type="domain" description="Lipoyl-binding" evidence="14">
    <location>
        <begin position="107"/>
        <end position="182"/>
    </location>
</feature>
<dbReference type="SUPFAM" id="SSF47005">
    <property type="entry name" value="Peripheral subunit-binding domain of 2-oxo acid dehydrogenase complex"/>
    <property type="match status" value="1"/>
</dbReference>
<keyword evidence="10" id="KW-1015">Disulfide bond</keyword>
<reference evidence="16 17" key="1">
    <citation type="submission" date="2019-09" db="EMBL/GenBank/DDBJ databases">
        <title>H2 Metabolism Revealed by Metagenomic Analysis in Subglacial Sediment of East Antarctica.</title>
        <authorList>
            <person name="Yang Z."/>
            <person name="Zhang Y."/>
            <person name="Lv Y."/>
            <person name="Yan W."/>
            <person name="Xiao X."/>
            <person name="Sun B."/>
            <person name="Ma H."/>
        </authorList>
    </citation>
    <scope>NUCLEOTIDE SEQUENCE [LARGE SCALE GENOMIC DNA]</scope>
    <source>
        <strain evidence="16">Bin2_2</strain>
    </source>
</reference>
<dbReference type="InterPro" id="IPR012999">
    <property type="entry name" value="Pyr_OxRdtase_I_AS"/>
</dbReference>
<comment type="similarity">
    <text evidence="4">Belongs to the class-I pyridine nucleotide-disulfide oxidoreductase family.</text>
</comment>
<dbReference type="Pfam" id="PF02817">
    <property type="entry name" value="E3_binding"/>
    <property type="match status" value="1"/>
</dbReference>
<dbReference type="AlphaFoldDB" id="A0A7C9P2M8"/>
<dbReference type="Gene3D" id="3.50.50.60">
    <property type="entry name" value="FAD/NAD(P)-binding domain"/>
    <property type="match status" value="2"/>
</dbReference>
<feature type="region of interest" description="Disordered" evidence="13">
    <location>
        <begin position="206"/>
        <end position="246"/>
    </location>
</feature>
<dbReference type="Gene3D" id="3.30.559.10">
    <property type="entry name" value="Chloramphenicol acetyltransferase-like domain"/>
    <property type="match status" value="1"/>
</dbReference>
<evidence type="ECO:0000256" key="8">
    <source>
        <dbReference type="ARBA" id="ARBA00023002"/>
    </source>
</evidence>
<gene>
    <name evidence="16" type="ORF">GZ085_03045</name>
</gene>
<evidence type="ECO:0000256" key="5">
    <source>
        <dbReference type="ARBA" id="ARBA00022630"/>
    </source>
</evidence>
<evidence type="ECO:0000256" key="2">
    <source>
        <dbReference type="ARBA" id="ARBA00001974"/>
    </source>
</evidence>
<dbReference type="InterPro" id="IPR004099">
    <property type="entry name" value="Pyr_nucl-diS_OxRdtase_dimer"/>
</dbReference>
<evidence type="ECO:0000256" key="9">
    <source>
        <dbReference type="ARBA" id="ARBA00023027"/>
    </source>
</evidence>
<dbReference type="InterPro" id="IPR023213">
    <property type="entry name" value="CAT-like_dom_sf"/>
</dbReference>
<dbReference type="InterPro" id="IPR001078">
    <property type="entry name" value="2-oxoacid_DH_actylTfrase"/>
</dbReference>
<keyword evidence="7" id="KW-0274">FAD</keyword>
<evidence type="ECO:0000256" key="6">
    <source>
        <dbReference type="ARBA" id="ARBA00022823"/>
    </source>
</evidence>
<dbReference type="InterPro" id="IPR003016">
    <property type="entry name" value="2-oxoA_DH_lipoyl-BS"/>
</dbReference>
<dbReference type="GO" id="GO:0050660">
    <property type="term" value="F:flavin adenine dinucleotide binding"/>
    <property type="evidence" value="ECO:0007669"/>
    <property type="project" value="TreeGrafter"/>
</dbReference>
<evidence type="ECO:0000256" key="10">
    <source>
        <dbReference type="ARBA" id="ARBA00023157"/>
    </source>
</evidence>